<feature type="transmembrane region" description="Helical" evidence="1">
    <location>
        <begin position="163"/>
        <end position="191"/>
    </location>
</feature>
<feature type="transmembrane region" description="Helical" evidence="1">
    <location>
        <begin position="129"/>
        <end position="151"/>
    </location>
</feature>
<keyword evidence="2" id="KW-0614">Plasmid</keyword>
<sequence>MDTITAKLDPRTRVGWLLLGFALGGFFDGIVLHQILQWHHLLSGLADPAGSDLRFQIMADGLFHLFMYVFAVAGTVLLVAARAAGRRAVTTTEILRLAFIGFGVWHLVDAIVFHWLLGLHRIKMNSDMPLAWDIWWLVIFGIVPLLLVLVLPNRGGPAGASAALTSIVLLAGLAAGAGPLFNGAATSVIVFRAGMSVVPSSNEAFLQAYDLRNRTGE</sequence>
<keyword evidence="1" id="KW-1133">Transmembrane helix</keyword>
<keyword evidence="3" id="KW-1185">Reference proteome</keyword>
<reference evidence="2 3" key="1">
    <citation type="journal article" date="2022" name="Microbiol. Resour. Announc.">
        <title>Complete Genome Sequence of Mesorhizobium ciceri Strain R30, a Rhizobium Used as a Commercial Inoculant for Chickpea in Argentina.</title>
        <authorList>
            <person name="Foresto E."/>
            <person name="Revale S."/>
            <person name="Primo E."/>
            <person name="Nievas F."/>
            <person name="Carezzano E."/>
            <person name="Puente M."/>
            <person name="Alzari P."/>
            <person name="Mart M."/>
            <person name="Ben-Assaya M."/>
            <person name="Mornico D."/>
            <person name="Santoro M."/>
            <person name="Mart F."/>
            <person name="Giordano W."/>
            <person name="Bogino P."/>
        </authorList>
    </citation>
    <scope>NUCLEOTIDE SEQUENCE [LARGE SCALE GENOMIC DNA]</scope>
    <source>
        <strain evidence="2 3">R30</strain>
    </source>
</reference>
<proteinExistence type="predicted"/>
<dbReference type="Proteomes" id="UP001060070">
    <property type="component" value="Plasmid unnamed"/>
</dbReference>
<dbReference type="InterPro" id="IPR018719">
    <property type="entry name" value="DUF2243_membrane"/>
</dbReference>
<name>A0AB38TMA1_9HYPH</name>
<dbReference type="Pfam" id="PF10002">
    <property type="entry name" value="DUF2243"/>
    <property type="match status" value="1"/>
</dbReference>
<feature type="transmembrane region" description="Helical" evidence="1">
    <location>
        <begin position="16"/>
        <end position="36"/>
    </location>
</feature>
<evidence type="ECO:0000313" key="2">
    <source>
        <dbReference type="EMBL" id="UTU55142.1"/>
    </source>
</evidence>
<gene>
    <name evidence="2" type="ORF">LRP29_32915</name>
</gene>
<geneLocation type="plasmid" evidence="2 3">
    <name>unnamed</name>
</geneLocation>
<dbReference type="AlphaFoldDB" id="A0AB38TMA1"/>
<accession>A0AB38TMA1</accession>
<dbReference type="EMBL" id="CP088148">
    <property type="protein sequence ID" value="UTU55142.1"/>
    <property type="molecule type" value="Genomic_DNA"/>
</dbReference>
<protein>
    <submittedName>
        <fullName evidence="2">DUF2243 domain-containing protein</fullName>
    </submittedName>
</protein>
<organism evidence="2 3">
    <name type="scientific">Mesorhizobium ciceri</name>
    <dbReference type="NCBI Taxonomy" id="39645"/>
    <lineage>
        <taxon>Bacteria</taxon>
        <taxon>Pseudomonadati</taxon>
        <taxon>Pseudomonadota</taxon>
        <taxon>Alphaproteobacteria</taxon>
        <taxon>Hyphomicrobiales</taxon>
        <taxon>Phyllobacteriaceae</taxon>
        <taxon>Mesorhizobium</taxon>
    </lineage>
</organism>
<keyword evidence="1" id="KW-0472">Membrane</keyword>
<evidence type="ECO:0000256" key="1">
    <source>
        <dbReference type="SAM" id="Phobius"/>
    </source>
</evidence>
<evidence type="ECO:0000313" key="3">
    <source>
        <dbReference type="Proteomes" id="UP001060070"/>
    </source>
</evidence>
<feature type="transmembrane region" description="Helical" evidence="1">
    <location>
        <begin position="97"/>
        <end position="117"/>
    </location>
</feature>
<keyword evidence="1" id="KW-0812">Transmembrane</keyword>
<feature type="transmembrane region" description="Helical" evidence="1">
    <location>
        <begin position="65"/>
        <end position="85"/>
    </location>
</feature>
<dbReference type="RefSeq" id="WP_024505435.1">
    <property type="nucleotide sequence ID" value="NZ_CP088148.1"/>
</dbReference>